<dbReference type="RefSeq" id="WP_381345116.1">
    <property type="nucleotide sequence ID" value="NZ_JBHMCY010000015.1"/>
</dbReference>
<accession>A0ABV5MYS6</accession>
<dbReference type="PANTHER" id="PTHR11712">
    <property type="entry name" value="POLYKETIDE SYNTHASE-RELATED"/>
    <property type="match status" value="1"/>
</dbReference>
<gene>
    <name evidence="3" type="ORF">ACFF45_10740</name>
</gene>
<dbReference type="InterPro" id="IPR016039">
    <property type="entry name" value="Thiolase-like"/>
</dbReference>
<feature type="domain" description="Beta-ketoacyl synthase-like N-terminal" evidence="2">
    <location>
        <begin position="5"/>
        <end position="199"/>
    </location>
</feature>
<dbReference type="Proteomes" id="UP001589709">
    <property type="component" value="Unassembled WGS sequence"/>
</dbReference>
<dbReference type="InterPro" id="IPR000794">
    <property type="entry name" value="Beta-ketoacyl_synthase"/>
</dbReference>
<sequence length="362" mass="37496">MRSSLVISAWSAISPYGVGNAPLREGLAEGRDAVAPLDRDTFAVPFQRAALVPDFTAARYVGKKGTRTMDRVTALAVTAVGGLVEAVAEELAARPEQTALVLGTGSGSVQSIMDFTRDSLSGERPYHVEPARFPNTVMNRAAGQSAIWHRIKGPNTTVAGGSLTGLLALNYALRLHRGGHCARVLCGAAEEFSTQRAWLEWHGRADEERETPLGEGAAVFLVEPAEDAAAAGRTALAHVGTARFRAYQGTDGPREALTACVRSALDTAGVEAGDLRFVAPLGGGGKLAAEEEQAVIDALPGAHPEWIRMRERVGDTSAAATALQLAAVLATAGEQGLGPGEAALVTGVERDGQVGCAVATGG</sequence>
<organism evidence="3 4">
    <name type="scientific">Streptomyces cinereospinus</name>
    <dbReference type="NCBI Taxonomy" id="285561"/>
    <lineage>
        <taxon>Bacteria</taxon>
        <taxon>Bacillati</taxon>
        <taxon>Actinomycetota</taxon>
        <taxon>Actinomycetes</taxon>
        <taxon>Kitasatosporales</taxon>
        <taxon>Streptomycetaceae</taxon>
        <taxon>Streptomyces</taxon>
    </lineage>
</organism>
<dbReference type="PANTHER" id="PTHR11712:SF336">
    <property type="entry name" value="3-OXOACYL-[ACYL-CARRIER-PROTEIN] SYNTHASE, MITOCHONDRIAL"/>
    <property type="match status" value="1"/>
</dbReference>
<evidence type="ECO:0000313" key="4">
    <source>
        <dbReference type="Proteomes" id="UP001589709"/>
    </source>
</evidence>
<keyword evidence="4" id="KW-1185">Reference proteome</keyword>
<name>A0ABV5MYS6_9ACTN</name>
<dbReference type="InterPro" id="IPR014030">
    <property type="entry name" value="Ketoacyl_synth_N"/>
</dbReference>
<evidence type="ECO:0000313" key="3">
    <source>
        <dbReference type="EMBL" id="MFB9463170.1"/>
    </source>
</evidence>
<evidence type="ECO:0000259" key="2">
    <source>
        <dbReference type="Pfam" id="PF00109"/>
    </source>
</evidence>
<protein>
    <submittedName>
        <fullName evidence="3">Beta-ketoacyl synthase N-terminal-like domain-containing protein</fullName>
    </submittedName>
</protein>
<comment type="caution">
    <text evidence="3">The sequence shown here is derived from an EMBL/GenBank/DDBJ whole genome shotgun (WGS) entry which is preliminary data.</text>
</comment>
<evidence type="ECO:0000256" key="1">
    <source>
        <dbReference type="ARBA" id="ARBA00022679"/>
    </source>
</evidence>
<proteinExistence type="predicted"/>
<dbReference type="EMBL" id="JBHMCY010000015">
    <property type="protein sequence ID" value="MFB9463170.1"/>
    <property type="molecule type" value="Genomic_DNA"/>
</dbReference>
<reference evidence="3 4" key="1">
    <citation type="submission" date="2024-09" db="EMBL/GenBank/DDBJ databases">
        <authorList>
            <person name="Sun Q."/>
            <person name="Mori K."/>
        </authorList>
    </citation>
    <scope>NUCLEOTIDE SEQUENCE [LARGE SCALE GENOMIC DNA]</scope>
    <source>
        <strain evidence="3 4">JCM 6917</strain>
    </source>
</reference>
<dbReference type="Pfam" id="PF00109">
    <property type="entry name" value="ketoacyl-synt"/>
    <property type="match status" value="1"/>
</dbReference>
<dbReference type="Gene3D" id="3.40.47.10">
    <property type="match status" value="1"/>
</dbReference>
<dbReference type="SUPFAM" id="SSF53901">
    <property type="entry name" value="Thiolase-like"/>
    <property type="match status" value="2"/>
</dbReference>
<keyword evidence="1" id="KW-0808">Transferase</keyword>